<dbReference type="Proteomes" id="UP000249056">
    <property type="component" value="Unassembled WGS sequence"/>
</dbReference>
<dbReference type="GO" id="GO:0052689">
    <property type="term" value="F:carboxylic ester hydrolase activity"/>
    <property type="evidence" value="ECO:0007669"/>
    <property type="project" value="UniProtKB-KW"/>
</dbReference>
<dbReference type="Pfam" id="PF10503">
    <property type="entry name" value="Esterase_PHB"/>
    <property type="match status" value="1"/>
</dbReference>
<protein>
    <submittedName>
        <fullName evidence="5">Uncharacterized protein</fullName>
    </submittedName>
</protein>
<sequence length="160" mass="17150">MGFFSMFRRAQLTLITAVFTIPTVSAAANSLTVVSNFGYNPSNVTMYLYVPTKLAPNPPIFVNPHWCGGSAEAAFAGHIDHCWDVSSNASLTHNAGGDSLAIVNMVKYVITTYKADPNRVFSMGTSSGAMMTNVLLGVYPDIFAAGSAWAGVPIRMFRSQ</sequence>
<dbReference type="EMBL" id="QKRW01000038">
    <property type="protein sequence ID" value="RAL60630.1"/>
    <property type="molecule type" value="Genomic_DNA"/>
</dbReference>
<evidence type="ECO:0000313" key="5">
    <source>
        <dbReference type="EMBL" id="RAL60630.1"/>
    </source>
</evidence>
<gene>
    <name evidence="5" type="ORF">DID88_009948</name>
</gene>
<dbReference type="InterPro" id="IPR029058">
    <property type="entry name" value="AB_hydrolase_fold"/>
</dbReference>
<dbReference type="SUPFAM" id="SSF53474">
    <property type="entry name" value="alpha/beta-Hydrolases"/>
    <property type="match status" value="1"/>
</dbReference>
<dbReference type="Gene3D" id="3.40.50.1820">
    <property type="entry name" value="alpha/beta hydrolase"/>
    <property type="match status" value="1"/>
</dbReference>
<keyword evidence="6" id="KW-1185">Reference proteome</keyword>
<organism evidence="5 6">
    <name type="scientific">Monilinia fructigena</name>
    <dbReference type="NCBI Taxonomy" id="38457"/>
    <lineage>
        <taxon>Eukaryota</taxon>
        <taxon>Fungi</taxon>
        <taxon>Dikarya</taxon>
        <taxon>Ascomycota</taxon>
        <taxon>Pezizomycotina</taxon>
        <taxon>Leotiomycetes</taxon>
        <taxon>Helotiales</taxon>
        <taxon>Sclerotiniaceae</taxon>
        <taxon>Monilinia</taxon>
    </lineage>
</organism>
<keyword evidence="1" id="KW-0719">Serine esterase</keyword>
<evidence type="ECO:0000313" key="6">
    <source>
        <dbReference type="Proteomes" id="UP000249056"/>
    </source>
</evidence>
<feature type="signal peptide" evidence="4">
    <location>
        <begin position="1"/>
        <end position="26"/>
    </location>
</feature>
<proteinExistence type="predicted"/>
<evidence type="ECO:0000256" key="1">
    <source>
        <dbReference type="ARBA" id="ARBA00022487"/>
    </source>
</evidence>
<dbReference type="InterPro" id="IPR050955">
    <property type="entry name" value="Plant_Biomass_Hydrol_Est"/>
</dbReference>
<dbReference type="PANTHER" id="PTHR43037">
    <property type="entry name" value="UNNAMED PRODUCT-RELATED"/>
    <property type="match status" value="1"/>
</dbReference>
<dbReference type="PANTHER" id="PTHR43037:SF5">
    <property type="entry name" value="FERULOYL ESTERASE"/>
    <property type="match status" value="1"/>
</dbReference>
<comment type="caution">
    <text evidence="5">The sequence shown here is derived from an EMBL/GenBank/DDBJ whole genome shotgun (WGS) entry which is preliminary data.</text>
</comment>
<evidence type="ECO:0000256" key="3">
    <source>
        <dbReference type="ARBA" id="ARBA00022801"/>
    </source>
</evidence>
<keyword evidence="2 4" id="KW-0732">Signal</keyword>
<dbReference type="GO" id="GO:0005576">
    <property type="term" value="C:extracellular region"/>
    <property type="evidence" value="ECO:0007669"/>
    <property type="project" value="InterPro"/>
</dbReference>
<name>A0A395IK41_9HELO</name>
<dbReference type="OrthoDB" id="2425929at2759"/>
<evidence type="ECO:0000256" key="4">
    <source>
        <dbReference type="SAM" id="SignalP"/>
    </source>
</evidence>
<accession>A0A395IK41</accession>
<feature type="chain" id="PRO_5039521612" evidence="4">
    <location>
        <begin position="27"/>
        <end position="160"/>
    </location>
</feature>
<dbReference type="AlphaFoldDB" id="A0A395IK41"/>
<reference evidence="5 6" key="1">
    <citation type="submission" date="2018-06" db="EMBL/GenBank/DDBJ databases">
        <title>Genome Sequence of the Brown Rot Fungal Pathogen Monilinia fructigena.</title>
        <authorList>
            <person name="Landi L."/>
            <person name="De Miccolis Angelini R.M."/>
            <person name="Pollastro S."/>
            <person name="Abate D."/>
            <person name="Faretra F."/>
            <person name="Romanazzi G."/>
        </authorList>
    </citation>
    <scope>NUCLEOTIDE SEQUENCE [LARGE SCALE GENOMIC DNA]</scope>
    <source>
        <strain evidence="5 6">Mfrg269</strain>
    </source>
</reference>
<evidence type="ECO:0000256" key="2">
    <source>
        <dbReference type="ARBA" id="ARBA00022729"/>
    </source>
</evidence>
<dbReference type="InterPro" id="IPR010126">
    <property type="entry name" value="Esterase_phb"/>
</dbReference>
<keyword evidence="3" id="KW-0378">Hydrolase</keyword>